<dbReference type="InterPro" id="IPR013783">
    <property type="entry name" value="Ig-like_fold"/>
</dbReference>
<dbReference type="AlphaFoldDB" id="A0ABD1KRU3"/>
<dbReference type="Gene3D" id="2.60.40.10">
    <property type="entry name" value="Immunoglobulins"/>
    <property type="match status" value="2"/>
</dbReference>
<feature type="chain" id="PRO_5044763214" description="Ig-like domain-containing protein" evidence="1">
    <location>
        <begin position="25"/>
        <end position="253"/>
    </location>
</feature>
<name>A0ABD1KRU3_9TELE</name>
<dbReference type="Proteomes" id="UP001591681">
    <property type="component" value="Unassembled WGS sequence"/>
</dbReference>
<dbReference type="SUPFAM" id="SSF48726">
    <property type="entry name" value="Immunoglobulin"/>
    <property type="match status" value="2"/>
</dbReference>
<feature type="domain" description="Ig-like" evidence="2">
    <location>
        <begin position="41"/>
        <end position="127"/>
    </location>
</feature>
<proteinExistence type="predicted"/>
<dbReference type="InterPro" id="IPR007110">
    <property type="entry name" value="Ig-like_dom"/>
</dbReference>
<organism evidence="3 4">
    <name type="scientific">Coilia grayii</name>
    <name type="common">Gray's grenadier anchovy</name>
    <dbReference type="NCBI Taxonomy" id="363190"/>
    <lineage>
        <taxon>Eukaryota</taxon>
        <taxon>Metazoa</taxon>
        <taxon>Chordata</taxon>
        <taxon>Craniata</taxon>
        <taxon>Vertebrata</taxon>
        <taxon>Euteleostomi</taxon>
        <taxon>Actinopterygii</taxon>
        <taxon>Neopterygii</taxon>
        <taxon>Teleostei</taxon>
        <taxon>Clupei</taxon>
        <taxon>Clupeiformes</taxon>
        <taxon>Clupeoidei</taxon>
        <taxon>Engraulidae</taxon>
        <taxon>Coilinae</taxon>
        <taxon>Coilia</taxon>
    </lineage>
</organism>
<evidence type="ECO:0000256" key="1">
    <source>
        <dbReference type="SAM" id="SignalP"/>
    </source>
</evidence>
<keyword evidence="4" id="KW-1185">Reference proteome</keyword>
<protein>
    <recommendedName>
        <fullName evidence="2">Ig-like domain-containing protein</fullName>
    </recommendedName>
</protein>
<comment type="caution">
    <text evidence="3">The sequence shown here is derived from an EMBL/GenBank/DDBJ whole genome shotgun (WGS) entry which is preliminary data.</text>
</comment>
<gene>
    <name evidence="3" type="ORF">ACEWY4_003432</name>
</gene>
<sequence>MHRESLLNCFILLWSCAGFVYTSGATTLIADPLQHAPCSGTLSLACSLSTPGPTSHIYMSWVKETQHLCEATNGVVQHWGSEAQCHFDSKRLTLTVTLLQAGPQSQGVYTCKMRSELGLNHTTTAVLPPATCPGSFHHTSLESPAREQCLFYDVYPEAQVYWFSDSTNLTAFSTDNSSVRGASGLYNISSVLPTEGLPGDLSCRLSSHNSSRLITTTSGPGPRAPPESIISFGSCPGLQWALLYAGLVLSLCE</sequence>
<dbReference type="EMBL" id="JBHFQA010000003">
    <property type="protein sequence ID" value="KAL2101671.1"/>
    <property type="molecule type" value="Genomic_DNA"/>
</dbReference>
<reference evidence="3 4" key="1">
    <citation type="submission" date="2024-09" db="EMBL/GenBank/DDBJ databases">
        <title>A chromosome-level genome assembly of Gray's grenadier anchovy, Coilia grayii.</title>
        <authorList>
            <person name="Fu Z."/>
        </authorList>
    </citation>
    <scope>NUCLEOTIDE SEQUENCE [LARGE SCALE GENOMIC DNA]</scope>
    <source>
        <strain evidence="3">G4</strain>
        <tissue evidence="3">Muscle</tissue>
    </source>
</reference>
<dbReference type="PROSITE" id="PS50835">
    <property type="entry name" value="IG_LIKE"/>
    <property type="match status" value="1"/>
</dbReference>
<feature type="signal peptide" evidence="1">
    <location>
        <begin position="1"/>
        <end position="24"/>
    </location>
</feature>
<dbReference type="InterPro" id="IPR036179">
    <property type="entry name" value="Ig-like_dom_sf"/>
</dbReference>
<keyword evidence="1" id="KW-0732">Signal</keyword>
<evidence type="ECO:0000259" key="2">
    <source>
        <dbReference type="PROSITE" id="PS50835"/>
    </source>
</evidence>
<evidence type="ECO:0000313" key="3">
    <source>
        <dbReference type="EMBL" id="KAL2101671.1"/>
    </source>
</evidence>
<evidence type="ECO:0000313" key="4">
    <source>
        <dbReference type="Proteomes" id="UP001591681"/>
    </source>
</evidence>
<accession>A0ABD1KRU3</accession>